<organism evidence="1 2">
    <name type="scientific">Vibrio phage VAP7</name>
    <dbReference type="NCBI Taxonomy" id="2584487"/>
    <lineage>
        <taxon>Viruses</taxon>
        <taxon>Duplodnaviria</taxon>
        <taxon>Heunggongvirae</taxon>
        <taxon>Uroviricota</taxon>
        <taxon>Caudoviricetes</taxon>
        <taxon>Pantevenvirales</taxon>
        <taxon>Ackermannviridae</taxon>
        <taxon>Vapseptimavirus</taxon>
        <taxon>Vapseptimavirus VAP7</taxon>
    </lineage>
</organism>
<dbReference type="KEGG" id="vg:55616037"/>
<evidence type="ECO:0000313" key="2">
    <source>
        <dbReference type="Proteomes" id="UP000318470"/>
    </source>
</evidence>
<dbReference type="GeneID" id="55616037"/>
<dbReference type="RefSeq" id="YP_009845674.1">
    <property type="nucleotide sequence ID" value="NC_048765.1"/>
</dbReference>
<accession>A0A4Y5TV16</accession>
<sequence length="381" mass="43071">MKTKDNPRLSFKTDVVKNALDSSPRVSFRDLEVTRLSWMPKGGKTLSMKDMLRRQSYRYYSDRTTKFDSNKQNLRQMAEYLFPTQTLAAKGITVTFTNMTGGVVKVDLTKSTDFEVVMELTYLRGIAKGKIIQVYFKPQDEIIESTENLYKVEMNGSVLNGFAVHTIYGSIDISAVVREKFDQPTGGSDNTNDDHWEVKPTTPVIGKKYDLVTATGLQSHLGYSSEHIHFALADGDLQGKVTLVASADTRIGNVYIPVNERGVRVRFAVYDLGHKDDKYSKAKLVALSPILTSTTVDKKYLSHKLRYMLIENHEYRFGLQMFSDRGPLQPPNARFVTAQLNTGSDRIPDDEYDLNISEAQRLNYSLAYYAEIETKKSGVTT</sequence>
<reference evidence="1 2" key="1">
    <citation type="submission" date="2019-04" db="EMBL/GenBank/DDBJ databases">
        <authorList>
            <person name="Gao M."/>
            <person name="Bai C."/>
            <person name="Tong Y."/>
            <person name="Xu X."/>
        </authorList>
    </citation>
    <scope>NUCLEOTIDE SEQUENCE [LARGE SCALE GENOMIC DNA]</scope>
    <source>
        <strain evidence="1 2">Vibrio alginolyticus VA1</strain>
    </source>
</reference>
<proteinExistence type="predicted"/>
<dbReference type="EMBL" id="MK795384">
    <property type="protein sequence ID" value="QDB73200.1"/>
    <property type="molecule type" value="Genomic_DNA"/>
</dbReference>
<protein>
    <submittedName>
        <fullName evidence="1">Uncharacterized protein</fullName>
    </submittedName>
</protein>
<evidence type="ECO:0000313" key="1">
    <source>
        <dbReference type="EMBL" id="QDB73200.1"/>
    </source>
</evidence>
<dbReference type="Proteomes" id="UP000318470">
    <property type="component" value="Segment"/>
</dbReference>
<keyword evidence="2" id="KW-1185">Reference proteome</keyword>
<name>A0A4Y5TV16_9CAUD</name>